<evidence type="ECO:0000256" key="2">
    <source>
        <dbReference type="ARBA" id="ARBA00022723"/>
    </source>
</evidence>
<keyword evidence="6 7" id="KW-0464">Manganese</keyword>
<dbReference type="GO" id="GO:0006508">
    <property type="term" value="P:proteolysis"/>
    <property type="evidence" value="ECO:0007669"/>
    <property type="project" value="UniProtKB-KW"/>
</dbReference>
<dbReference type="InterPro" id="IPR022846">
    <property type="entry name" value="X_Pro_dipept"/>
</dbReference>
<evidence type="ECO:0000256" key="4">
    <source>
        <dbReference type="ARBA" id="ARBA00022997"/>
    </source>
</evidence>
<dbReference type="GO" id="GO:0016795">
    <property type="term" value="F:phosphoric triester hydrolase activity"/>
    <property type="evidence" value="ECO:0007669"/>
    <property type="project" value="InterPro"/>
</dbReference>
<evidence type="ECO:0000256" key="3">
    <source>
        <dbReference type="ARBA" id="ARBA00022801"/>
    </source>
</evidence>
<comment type="cofactor">
    <cofactor evidence="7">
        <name>Mn(2+)</name>
        <dbReference type="ChEBI" id="CHEBI:29035"/>
    </cofactor>
    <text evidence="7">Binds 2 manganese ions per subunit.</text>
</comment>
<dbReference type="PANTHER" id="PTHR43226:SF8">
    <property type="entry name" value="XAA-PRO DIPEPTIDASE"/>
    <property type="match status" value="1"/>
</dbReference>
<feature type="binding site" evidence="7">
    <location>
        <position position="332"/>
    </location>
    <ligand>
        <name>Mn(2+)</name>
        <dbReference type="ChEBI" id="CHEBI:29035"/>
        <label>1</label>
    </ligand>
</feature>
<keyword evidence="2 7" id="KW-0479">Metal-binding</keyword>
<dbReference type="NCBIfam" id="NF010133">
    <property type="entry name" value="PRK13607.1"/>
    <property type="match status" value="1"/>
</dbReference>
<feature type="binding site" evidence="7">
    <location>
        <position position="251"/>
    </location>
    <ligand>
        <name>Mn(2+)</name>
        <dbReference type="ChEBI" id="CHEBI:29035"/>
        <label>1</label>
    </ligand>
</feature>
<evidence type="ECO:0000259" key="9">
    <source>
        <dbReference type="Pfam" id="PF21216"/>
    </source>
</evidence>
<evidence type="ECO:0000313" key="11">
    <source>
        <dbReference type="Proteomes" id="UP000030418"/>
    </source>
</evidence>
<dbReference type="Pfam" id="PF21216">
    <property type="entry name" value="PepQ_N"/>
    <property type="match status" value="1"/>
</dbReference>
<keyword evidence="1 7" id="KW-0645">Protease</keyword>
<evidence type="ECO:0000259" key="8">
    <source>
        <dbReference type="Pfam" id="PF00557"/>
    </source>
</evidence>
<dbReference type="RefSeq" id="WP_039135991.1">
    <property type="nucleotide sequence ID" value="NZ_JPXY01000037.1"/>
</dbReference>
<organism evidence="10 11">
    <name type="scientific">Gallibacterium genomosp. 2</name>
    <dbReference type="NCBI Taxonomy" id="155517"/>
    <lineage>
        <taxon>Bacteria</taxon>
        <taxon>Pseudomonadati</taxon>
        <taxon>Pseudomonadota</taxon>
        <taxon>Gammaproteobacteria</taxon>
        <taxon>Pasteurellales</taxon>
        <taxon>Pasteurellaceae</taxon>
        <taxon>Gallibacterium</taxon>
    </lineage>
</organism>
<dbReference type="SUPFAM" id="SSF55920">
    <property type="entry name" value="Creatinase/aminopeptidase"/>
    <property type="match status" value="1"/>
</dbReference>
<dbReference type="InterPro" id="IPR048819">
    <property type="entry name" value="PepQ_N"/>
</dbReference>
<comment type="caution">
    <text evidence="10">The sequence shown here is derived from an EMBL/GenBank/DDBJ whole genome shotgun (WGS) entry which is preliminary data.</text>
</comment>
<dbReference type="HAMAP" id="MF_01279">
    <property type="entry name" value="X_Pro_dipeptid"/>
    <property type="match status" value="1"/>
</dbReference>
<evidence type="ECO:0000256" key="1">
    <source>
        <dbReference type="ARBA" id="ARBA00022670"/>
    </source>
</evidence>
<keyword evidence="4 7" id="KW-0224">Dipeptidase</keyword>
<dbReference type="PANTHER" id="PTHR43226">
    <property type="entry name" value="XAA-PRO AMINOPEPTIDASE 3"/>
    <property type="match status" value="1"/>
</dbReference>
<reference evidence="10 11" key="1">
    <citation type="submission" date="2014-08" db="EMBL/GenBank/DDBJ databases">
        <title>Chaperone-usher fimbriae in a diverse selection of Gallibacterium genomes.</title>
        <authorList>
            <person name="Kudirkiene E."/>
            <person name="Bager R.J."/>
            <person name="Johnson T.J."/>
            <person name="Bojesen A.M."/>
        </authorList>
    </citation>
    <scope>NUCLEOTIDE SEQUENCE [LARGE SCALE GENOMIC DNA]</scope>
    <source>
        <strain evidence="10 11">CCM5976</strain>
    </source>
</reference>
<feature type="binding site" evidence="7">
    <location>
        <position position="416"/>
    </location>
    <ligand>
        <name>Mn(2+)</name>
        <dbReference type="ChEBI" id="CHEBI:29035"/>
        <label>1</label>
    </ligand>
</feature>
<dbReference type="GO" id="GO:0008235">
    <property type="term" value="F:metalloexopeptidase activity"/>
    <property type="evidence" value="ECO:0007669"/>
    <property type="project" value="UniProtKB-UniRule"/>
</dbReference>
<dbReference type="InterPro" id="IPR001131">
    <property type="entry name" value="Peptidase_M24B_aminopep-P_CS"/>
</dbReference>
<dbReference type="GO" id="GO:0046872">
    <property type="term" value="F:metal ion binding"/>
    <property type="evidence" value="ECO:0007669"/>
    <property type="project" value="UniProtKB-KW"/>
</dbReference>
<dbReference type="GO" id="GO:0004177">
    <property type="term" value="F:aminopeptidase activity"/>
    <property type="evidence" value="ECO:0007669"/>
    <property type="project" value="TreeGrafter"/>
</dbReference>
<dbReference type="EMBL" id="JPXY01000037">
    <property type="protein sequence ID" value="KGQ31075.1"/>
    <property type="molecule type" value="Genomic_DNA"/>
</dbReference>
<comment type="catalytic activity">
    <reaction evidence="7">
        <text>Xaa-L-Pro dipeptide + H2O = an L-alpha-amino acid + L-proline</text>
        <dbReference type="Rhea" id="RHEA:76407"/>
        <dbReference type="ChEBI" id="CHEBI:15377"/>
        <dbReference type="ChEBI" id="CHEBI:59869"/>
        <dbReference type="ChEBI" id="CHEBI:60039"/>
        <dbReference type="ChEBI" id="CHEBI:195196"/>
        <dbReference type="EC" id="3.4.13.9"/>
    </reaction>
</comment>
<dbReference type="InterPro" id="IPR052433">
    <property type="entry name" value="X-Pro_dipept-like"/>
</dbReference>
<feature type="binding site" evidence="7">
    <location>
        <position position="416"/>
    </location>
    <ligand>
        <name>Mn(2+)</name>
        <dbReference type="ChEBI" id="CHEBI:29035"/>
        <label>2</label>
    </ligand>
</feature>
<evidence type="ECO:0000256" key="7">
    <source>
        <dbReference type="HAMAP-Rule" id="MF_01279"/>
    </source>
</evidence>
<sequence>METLFNAHLARIQTIIQEALSSCRLDGVWIYAGQADYYFVDDQTKSFHINPYFNYVVPMPQAEGSWLFLDGYSKPKLYFYQPKDYWYFVEALPKAFWCEQFEWQVFTQPQQMQQEVNSRKNCAFIGEDEALAKSLGFYSINDRKLLNILNYYRAYKSEYEIECIFRAQQPALLGHQAAKQAFEQGKSEFEINAAYLQASQQSDLNVPYGNIIALNEHGAVLHYNRLSHQAPETANSFLIDAGASYLGYASDITRTYQQQTQPIFAELLRGMEQIKRDIIADLRVGHNYLSYHTQLQQRIAELLAESELVKLPAQQIFDLGINRAFLPHGLGHLLGLQVHDIGGWQQNKRGAIKRPPEVYPSLRCTRELAEGMVLTIEPGFYFIDLLLQPWRQSEYASKIDWAMIDVLKAFGGIRTEDNIVMRTEGAENLTVKMEQQLGLS</sequence>
<gene>
    <name evidence="7" type="primary">pepQ</name>
    <name evidence="10" type="ORF">P375_08410</name>
</gene>
<dbReference type="Gene3D" id="3.40.350.10">
    <property type="entry name" value="Creatinase/prolidase N-terminal domain"/>
    <property type="match status" value="1"/>
</dbReference>
<comment type="similarity">
    <text evidence="7">Belongs to the peptidase M24B family. Bacterial-type prolidase subfamily.</text>
</comment>
<feature type="binding site" evidence="7">
    <location>
        <position position="377"/>
    </location>
    <ligand>
        <name>Mn(2+)</name>
        <dbReference type="ChEBI" id="CHEBI:29035"/>
        <label>1</label>
    </ligand>
</feature>
<dbReference type="Proteomes" id="UP000030418">
    <property type="component" value="Unassembled WGS sequence"/>
</dbReference>
<dbReference type="InterPro" id="IPR029149">
    <property type="entry name" value="Creatin/AminoP/Spt16_N"/>
</dbReference>
<dbReference type="Pfam" id="PF00557">
    <property type="entry name" value="Peptidase_M24"/>
    <property type="match status" value="1"/>
</dbReference>
<keyword evidence="11" id="KW-1185">Reference proteome</keyword>
<feature type="domain" description="Xaa-Pro dipeptidase N-terminal" evidence="9">
    <location>
        <begin position="4"/>
        <end position="151"/>
    </location>
</feature>
<dbReference type="AlphaFoldDB" id="A0A0A2XKB0"/>
<keyword evidence="3 7" id="KW-0378">Hydrolase</keyword>
<dbReference type="GO" id="GO:0102009">
    <property type="term" value="F:proline dipeptidase activity"/>
    <property type="evidence" value="ECO:0007669"/>
    <property type="project" value="UniProtKB-EC"/>
</dbReference>
<name>A0A0A2XKB0_9PAST</name>
<accession>A0A0A2XKB0</accession>
<protein>
    <recommendedName>
        <fullName evidence="7">Xaa-Pro dipeptidase</fullName>
        <shortName evidence="7">X-Pro dipeptidase</shortName>
        <ecNumber evidence="7">3.4.13.9</ecNumber>
    </recommendedName>
    <alternativeName>
        <fullName evidence="7">Imidodipeptidase</fullName>
    </alternativeName>
    <alternativeName>
        <fullName evidence="7">Proline dipeptidase</fullName>
        <shortName evidence="7">Prolidase</shortName>
    </alternativeName>
</protein>
<feature type="domain" description="Peptidase M24" evidence="8">
    <location>
        <begin position="163"/>
        <end position="421"/>
    </location>
</feature>
<evidence type="ECO:0000313" key="10">
    <source>
        <dbReference type="EMBL" id="KGQ31075.1"/>
    </source>
</evidence>
<proteinExistence type="inferred from homology"/>
<dbReference type="InterPro" id="IPR036005">
    <property type="entry name" value="Creatinase/aminopeptidase-like"/>
</dbReference>
<feature type="binding site" evidence="7">
    <location>
        <position position="240"/>
    </location>
    <ligand>
        <name>Mn(2+)</name>
        <dbReference type="ChEBI" id="CHEBI:29035"/>
        <label>2</label>
    </ligand>
</feature>
<comment type="function">
    <text evidence="7">Splits dipeptides with a prolyl residue in the C-terminal position.</text>
</comment>
<dbReference type="PROSITE" id="PS00491">
    <property type="entry name" value="PROLINE_PEPTIDASE"/>
    <property type="match status" value="1"/>
</dbReference>
<keyword evidence="5 7" id="KW-0482">Metalloprotease</keyword>
<evidence type="ECO:0000256" key="6">
    <source>
        <dbReference type="ARBA" id="ARBA00023211"/>
    </source>
</evidence>
<dbReference type="Gene3D" id="3.90.230.10">
    <property type="entry name" value="Creatinase/methionine aminopeptidase superfamily"/>
    <property type="match status" value="1"/>
</dbReference>
<dbReference type="GO" id="GO:0005829">
    <property type="term" value="C:cytosol"/>
    <property type="evidence" value="ECO:0007669"/>
    <property type="project" value="TreeGrafter"/>
</dbReference>
<dbReference type="InterPro" id="IPR000994">
    <property type="entry name" value="Pept_M24"/>
</dbReference>
<evidence type="ECO:0000256" key="5">
    <source>
        <dbReference type="ARBA" id="ARBA00023049"/>
    </source>
</evidence>
<dbReference type="EC" id="3.4.13.9" evidence="7"/>
<feature type="binding site" evidence="7">
    <location>
        <position position="251"/>
    </location>
    <ligand>
        <name>Mn(2+)</name>
        <dbReference type="ChEBI" id="CHEBI:29035"/>
        <label>2</label>
    </ligand>
</feature>